<feature type="signal peptide" evidence="13">
    <location>
        <begin position="1"/>
        <end position="29"/>
    </location>
</feature>
<dbReference type="RefSeq" id="WP_124028974.1">
    <property type="nucleotide sequence ID" value="NZ_JBHRSN010000014.1"/>
</dbReference>
<keyword evidence="8 9" id="KW-0998">Cell outer membrane</keyword>
<dbReference type="PANTHER" id="PTHR47234">
    <property type="match status" value="1"/>
</dbReference>
<accession>A0A3N5XWX2</accession>
<evidence type="ECO:0000256" key="5">
    <source>
        <dbReference type="ARBA" id="ARBA00022729"/>
    </source>
</evidence>
<evidence type="ECO:0008006" key="18">
    <source>
        <dbReference type="Google" id="ProtNLM"/>
    </source>
</evidence>
<feature type="compositionally biased region" description="Polar residues" evidence="12">
    <location>
        <begin position="1029"/>
        <end position="1039"/>
    </location>
</feature>
<keyword evidence="7 9" id="KW-0472">Membrane</keyword>
<feature type="domain" description="TonB-dependent receptor-like beta-barrel" evidence="14">
    <location>
        <begin position="442"/>
        <end position="1026"/>
    </location>
</feature>
<dbReference type="SUPFAM" id="SSF56935">
    <property type="entry name" value="Porins"/>
    <property type="match status" value="1"/>
</dbReference>
<evidence type="ECO:0000256" key="12">
    <source>
        <dbReference type="SAM" id="MobiDB-lite"/>
    </source>
</evidence>
<feature type="short sequence motif" description="TonB C-terminal box" evidence="10">
    <location>
        <begin position="1050"/>
        <end position="1067"/>
    </location>
</feature>
<dbReference type="InterPro" id="IPR037066">
    <property type="entry name" value="Plug_dom_sf"/>
</dbReference>
<dbReference type="EMBL" id="RPOK01000005">
    <property type="protein sequence ID" value="RPJ65427.1"/>
    <property type="molecule type" value="Genomic_DNA"/>
</dbReference>
<keyword evidence="17" id="KW-1185">Reference proteome</keyword>
<dbReference type="Pfam" id="PF07715">
    <property type="entry name" value="Plug"/>
    <property type="match status" value="1"/>
</dbReference>
<comment type="similarity">
    <text evidence="9 11">Belongs to the TonB-dependent receptor family.</text>
</comment>
<evidence type="ECO:0000256" key="7">
    <source>
        <dbReference type="ARBA" id="ARBA00023136"/>
    </source>
</evidence>
<name>A0A3N5XWX2_9ALTE</name>
<dbReference type="InterPro" id="IPR010917">
    <property type="entry name" value="TonB_rcpt_CS"/>
</dbReference>
<evidence type="ECO:0000256" key="10">
    <source>
        <dbReference type="PROSITE-ProRule" id="PRU10144"/>
    </source>
</evidence>
<proteinExistence type="inferred from homology"/>
<dbReference type="Proteomes" id="UP000275281">
    <property type="component" value="Unassembled WGS sequence"/>
</dbReference>
<keyword evidence="6 11" id="KW-0798">TonB box</keyword>
<dbReference type="PANTHER" id="PTHR47234:SF2">
    <property type="entry name" value="TONB-DEPENDENT RECEPTOR"/>
    <property type="match status" value="1"/>
</dbReference>
<dbReference type="Pfam" id="PF00593">
    <property type="entry name" value="TonB_dep_Rec_b-barrel"/>
    <property type="match status" value="1"/>
</dbReference>
<evidence type="ECO:0000256" key="4">
    <source>
        <dbReference type="ARBA" id="ARBA00022692"/>
    </source>
</evidence>
<evidence type="ECO:0000313" key="17">
    <source>
        <dbReference type="Proteomes" id="UP000275281"/>
    </source>
</evidence>
<dbReference type="InterPro" id="IPR000531">
    <property type="entry name" value="Beta-barrel_TonB"/>
</dbReference>
<evidence type="ECO:0000313" key="16">
    <source>
        <dbReference type="EMBL" id="RPJ65427.1"/>
    </source>
</evidence>
<evidence type="ECO:0000256" key="2">
    <source>
        <dbReference type="ARBA" id="ARBA00022448"/>
    </source>
</evidence>
<keyword evidence="4 9" id="KW-0812">Transmembrane</keyword>
<dbReference type="PROSITE" id="PS51257">
    <property type="entry name" value="PROKAR_LIPOPROTEIN"/>
    <property type="match status" value="1"/>
</dbReference>
<feature type="region of interest" description="Disordered" evidence="12">
    <location>
        <begin position="1029"/>
        <end position="1050"/>
    </location>
</feature>
<dbReference type="GO" id="GO:0009279">
    <property type="term" value="C:cell outer membrane"/>
    <property type="evidence" value="ECO:0007669"/>
    <property type="project" value="UniProtKB-SubCell"/>
</dbReference>
<protein>
    <recommendedName>
        <fullName evidence="18">TonB-dependent receptor</fullName>
    </recommendedName>
</protein>
<gene>
    <name evidence="16" type="ORF">DRW07_16115</name>
</gene>
<evidence type="ECO:0000256" key="11">
    <source>
        <dbReference type="RuleBase" id="RU003357"/>
    </source>
</evidence>
<comment type="subcellular location">
    <subcellularLocation>
        <location evidence="1 9">Cell outer membrane</location>
        <topology evidence="1 9">Multi-pass membrane protein</topology>
    </subcellularLocation>
</comment>
<dbReference type="PROSITE" id="PS01156">
    <property type="entry name" value="TONB_DEPENDENT_REC_2"/>
    <property type="match status" value="1"/>
</dbReference>
<evidence type="ECO:0000256" key="6">
    <source>
        <dbReference type="ARBA" id="ARBA00023077"/>
    </source>
</evidence>
<sequence>MRETTFRRSLAALAVATSCGLLMPSTLYAQEQDPEREESLETEKITVTGSRVRRDEFASPSPIQVISVDDAKRAGITNVADMLQRISLVNGTQIDNTINTNSGNSNATEAPPAGGVGSVNVGLRGLGAERTLILLNGTRLGASGVRGAPSQPDMSLIPLEMVERVEVLSDSASAVYGADAVAGVINIILKQSFDGMQISADVSAPSDEGGEERQLSFVTGGEGERFKFIFGGEFYERERISLGSRIDCIRRREIDVDTGELYDYCYNGFPDNAVLSTTAANGSSWNFYTPGQSNLTNPLTGQPVPNFSTSENIPDVWSERFPFLGEQVGLDRFRANPDFNDNNDRLASDLVSPVTRFSLMSSGTYFPEWGEDHNIAISFDTSYFHRHLTNRASTEQIYPGVPALIPQENEQGNIMLNDDGTRVMVPNPLNPLGTDALPIYTIDNKKQTRDVELDHFRFNTGISGDLPGEWARDNFWTFNVNFSYDRGDGAASQPLIDERNFILTLETLRLDSDGNLKCGIPIIANNPWGGIISAQDCVVVDFFNTGLFGNSNGSTGALTDAAADYLIGERVNRTVVTQSLLSGYVSGELFSFDNGGAASLVLGVEARRDEIDSQVDFLGANGLLVAEDPGTEGITAGSRTINEVFGELSLPIFREVDGAHDLTVDLALRYTDESNFGSESTERVRVTYAPVDWVSFSAAYGTSFRTPNLREQYLGDQFGGESGGIDPCNASPYLSGSPPQYDPTIDTRSQIILDNCELSGANPFVLGTTGSTNIPVRVGGSVDTLLPETSDQTTLTFKATPISNEDVSFDFSVTYFDIEIENTIQQQSAAFIMTRCFEDLPGLASPFCNNVGPRNPNLGESTRFITSVDASFVNIGEETSKGYDINTRLGLNFEGYDVVWTVQATVQDERSQTIIKDDELPNGGRDDYVGTFGTPDLRLVTQLSLNMGDFTLAYSGRFIDETSVFIRDEAKSRSTCLAKNAGPSALNIIGDPTVYRDCVAESAFYSDISLTWTPNETFSTTAGVRNFTDEQPAQVSSGLGNDRGGRMTGSGYDQVGRTLFFSAKYKF</sequence>
<keyword evidence="5 13" id="KW-0732">Signal</keyword>
<evidence type="ECO:0000256" key="1">
    <source>
        <dbReference type="ARBA" id="ARBA00004571"/>
    </source>
</evidence>
<evidence type="ECO:0000259" key="15">
    <source>
        <dbReference type="Pfam" id="PF07715"/>
    </source>
</evidence>
<dbReference type="Gene3D" id="2.170.130.10">
    <property type="entry name" value="TonB-dependent receptor, plug domain"/>
    <property type="match status" value="1"/>
</dbReference>
<dbReference type="AlphaFoldDB" id="A0A3N5XWX2"/>
<dbReference type="Gene3D" id="2.40.170.20">
    <property type="entry name" value="TonB-dependent receptor, beta-barrel domain"/>
    <property type="match status" value="1"/>
</dbReference>
<dbReference type="OrthoDB" id="176248at2"/>
<dbReference type="PROSITE" id="PS52016">
    <property type="entry name" value="TONB_DEPENDENT_REC_3"/>
    <property type="match status" value="1"/>
</dbReference>
<evidence type="ECO:0000259" key="14">
    <source>
        <dbReference type="Pfam" id="PF00593"/>
    </source>
</evidence>
<evidence type="ECO:0000256" key="3">
    <source>
        <dbReference type="ARBA" id="ARBA00022452"/>
    </source>
</evidence>
<dbReference type="InterPro" id="IPR039426">
    <property type="entry name" value="TonB-dep_rcpt-like"/>
</dbReference>
<feature type="chain" id="PRO_5018307805" description="TonB-dependent receptor" evidence="13">
    <location>
        <begin position="30"/>
        <end position="1067"/>
    </location>
</feature>
<reference evidence="16 17" key="1">
    <citation type="submission" date="2018-11" db="EMBL/GenBank/DDBJ databases">
        <authorList>
            <person name="Ye M.-Q."/>
            <person name="Du Z.-J."/>
        </authorList>
    </citation>
    <scope>NUCLEOTIDE SEQUENCE [LARGE SCALE GENOMIC DNA]</scope>
    <source>
        <strain evidence="16 17">U0105</strain>
    </source>
</reference>
<evidence type="ECO:0000256" key="13">
    <source>
        <dbReference type="SAM" id="SignalP"/>
    </source>
</evidence>
<comment type="caution">
    <text evidence="16">The sequence shown here is derived from an EMBL/GenBank/DDBJ whole genome shotgun (WGS) entry which is preliminary data.</text>
</comment>
<keyword evidence="3 9" id="KW-1134">Transmembrane beta strand</keyword>
<feature type="domain" description="TonB-dependent receptor plug" evidence="15">
    <location>
        <begin position="58"/>
        <end position="184"/>
    </location>
</feature>
<evidence type="ECO:0000256" key="8">
    <source>
        <dbReference type="ARBA" id="ARBA00023237"/>
    </source>
</evidence>
<organism evidence="16 17">
    <name type="scientific">Alteromonas sediminis</name>
    <dbReference type="NCBI Taxonomy" id="2259342"/>
    <lineage>
        <taxon>Bacteria</taxon>
        <taxon>Pseudomonadati</taxon>
        <taxon>Pseudomonadota</taxon>
        <taxon>Gammaproteobacteria</taxon>
        <taxon>Alteromonadales</taxon>
        <taxon>Alteromonadaceae</taxon>
        <taxon>Alteromonas/Salinimonas group</taxon>
        <taxon>Alteromonas</taxon>
    </lineage>
</organism>
<dbReference type="InterPro" id="IPR036942">
    <property type="entry name" value="Beta-barrel_TonB_sf"/>
</dbReference>
<dbReference type="InterPro" id="IPR012910">
    <property type="entry name" value="Plug_dom"/>
</dbReference>
<keyword evidence="2 9" id="KW-0813">Transport</keyword>
<evidence type="ECO:0000256" key="9">
    <source>
        <dbReference type="PROSITE-ProRule" id="PRU01360"/>
    </source>
</evidence>